<dbReference type="GO" id="GO:0006629">
    <property type="term" value="P:lipid metabolic process"/>
    <property type="evidence" value="ECO:0007669"/>
    <property type="project" value="UniProtKB-KW"/>
</dbReference>
<keyword evidence="5" id="KW-0443">Lipid metabolism</keyword>
<dbReference type="AlphaFoldDB" id="A0A9W8LLY0"/>
<evidence type="ECO:0000256" key="6">
    <source>
        <dbReference type="ARBA" id="ARBA00023136"/>
    </source>
</evidence>
<feature type="compositionally biased region" description="Low complexity" evidence="7">
    <location>
        <begin position="270"/>
        <end position="283"/>
    </location>
</feature>
<evidence type="ECO:0000256" key="4">
    <source>
        <dbReference type="ARBA" id="ARBA00022989"/>
    </source>
</evidence>
<keyword evidence="4 8" id="KW-1133">Transmembrane helix</keyword>
<dbReference type="PANTHER" id="PTHR21212:SF0">
    <property type="entry name" value="SEIPIN"/>
    <property type="match status" value="1"/>
</dbReference>
<dbReference type="Proteomes" id="UP001140172">
    <property type="component" value="Unassembled WGS sequence"/>
</dbReference>
<reference evidence="9" key="1">
    <citation type="submission" date="2022-07" db="EMBL/GenBank/DDBJ databases">
        <title>Phylogenomic reconstructions and comparative analyses of Kickxellomycotina fungi.</title>
        <authorList>
            <person name="Reynolds N.K."/>
            <person name="Stajich J.E."/>
            <person name="Barry K."/>
            <person name="Grigoriev I.V."/>
            <person name="Crous P."/>
            <person name="Smith M.E."/>
        </authorList>
    </citation>
    <scope>NUCLEOTIDE SEQUENCE</scope>
    <source>
        <strain evidence="9">BCRC 34489</strain>
    </source>
</reference>
<comment type="subcellular location">
    <subcellularLocation>
        <location evidence="1">Endoplasmic reticulum membrane</location>
        <topology evidence="1">Multi-pass membrane protein</topology>
    </subcellularLocation>
</comment>
<evidence type="ECO:0000256" key="8">
    <source>
        <dbReference type="SAM" id="Phobius"/>
    </source>
</evidence>
<feature type="region of interest" description="Disordered" evidence="7">
    <location>
        <begin position="267"/>
        <end position="323"/>
    </location>
</feature>
<keyword evidence="6 8" id="KW-0472">Membrane</keyword>
<dbReference type="OrthoDB" id="3990054at2759"/>
<dbReference type="InterPro" id="IPR009617">
    <property type="entry name" value="Seipin"/>
</dbReference>
<dbReference type="EMBL" id="JANBUM010000028">
    <property type="protein sequence ID" value="KAJ2787257.1"/>
    <property type="molecule type" value="Genomic_DNA"/>
</dbReference>
<feature type="compositionally biased region" description="Low complexity" evidence="7">
    <location>
        <begin position="298"/>
        <end position="307"/>
    </location>
</feature>
<evidence type="ECO:0000256" key="3">
    <source>
        <dbReference type="ARBA" id="ARBA00022824"/>
    </source>
</evidence>
<name>A0A9W8LLY0_9FUNG</name>
<comment type="caution">
    <text evidence="9">The sequence shown here is derived from an EMBL/GenBank/DDBJ whole genome shotgun (WGS) entry which is preliminary data.</text>
</comment>
<gene>
    <name evidence="9" type="ORF">GGI15_000863</name>
</gene>
<protein>
    <recommendedName>
        <fullName evidence="11">Seipin</fullName>
    </recommendedName>
</protein>
<evidence type="ECO:0000256" key="1">
    <source>
        <dbReference type="ARBA" id="ARBA00004477"/>
    </source>
</evidence>
<keyword evidence="3" id="KW-0256">Endoplasmic reticulum</keyword>
<feature type="transmembrane region" description="Helical" evidence="8">
    <location>
        <begin position="28"/>
        <end position="49"/>
    </location>
</feature>
<evidence type="ECO:0008006" key="11">
    <source>
        <dbReference type="Google" id="ProtNLM"/>
    </source>
</evidence>
<dbReference type="Pfam" id="PF06775">
    <property type="entry name" value="Seipin"/>
    <property type="match status" value="1"/>
</dbReference>
<evidence type="ECO:0000256" key="2">
    <source>
        <dbReference type="ARBA" id="ARBA00022692"/>
    </source>
</evidence>
<feature type="transmembrane region" description="Helical" evidence="8">
    <location>
        <begin position="226"/>
        <end position="248"/>
    </location>
</feature>
<dbReference type="CDD" id="cd23995">
    <property type="entry name" value="Seipin_BSCL2_like"/>
    <property type="match status" value="1"/>
</dbReference>
<dbReference type="PANTHER" id="PTHR21212">
    <property type="entry name" value="BERNARDINELLI-SEIP CONGENITAL LIPODYSTROPHY 2 HOMOLOG BSCL2 PROTEIN"/>
    <property type="match status" value="1"/>
</dbReference>
<keyword evidence="10" id="KW-1185">Reference proteome</keyword>
<dbReference type="GO" id="GO:0005789">
    <property type="term" value="C:endoplasmic reticulum membrane"/>
    <property type="evidence" value="ECO:0007669"/>
    <property type="project" value="UniProtKB-SubCell"/>
</dbReference>
<evidence type="ECO:0000313" key="9">
    <source>
        <dbReference type="EMBL" id="KAJ2787257.1"/>
    </source>
</evidence>
<accession>A0A9W8LLY0</accession>
<sequence>MTHLLASLRRRLPGWLNTRTGLSTGVRLLLATGALLTVLLSSVSLYLMFYRLYVPTLLHQSPVYLQYPPAEGSGLNTTAVVSFVGTQDYRFLSTSQAYMVSMRFQVPLSEENRGLGSFMVGIELCTAQGKVVQASWRPALLPYRSPVVRLARTLLKLPFLVVGLADETEELQVDLVDGLYDRHFSPVTHARVSLSKPLQTYAVEMLIRARFTGLRYWMYYWRVPTAVVFVAAGVVWQVVFTAVAWSVLETYAGRAKAGREGMVAVEGPKAPSASASASPVRSASQRRRMRRRARRSTSRSASASSRSNDVSDDNSGLRRVPAL</sequence>
<feature type="compositionally biased region" description="Basic residues" evidence="7">
    <location>
        <begin position="284"/>
        <end position="297"/>
    </location>
</feature>
<keyword evidence="2 8" id="KW-0812">Transmembrane</keyword>
<organism evidence="9 10">
    <name type="scientific">Coemansia interrupta</name>
    <dbReference type="NCBI Taxonomy" id="1126814"/>
    <lineage>
        <taxon>Eukaryota</taxon>
        <taxon>Fungi</taxon>
        <taxon>Fungi incertae sedis</taxon>
        <taxon>Zoopagomycota</taxon>
        <taxon>Kickxellomycotina</taxon>
        <taxon>Kickxellomycetes</taxon>
        <taxon>Kickxellales</taxon>
        <taxon>Kickxellaceae</taxon>
        <taxon>Coemansia</taxon>
    </lineage>
</organism>
<proteinExistence type="predicted"/>
<dbReference type="GO" id="GO:0140042">
    <property type="term" value="P:lipid droplet formation"/>
    <property type="evidence" value="ECO:0007669"/>
    <property type="project" value="UniProtKB-ARBA"/>
</dbReference>
<evidence type="ECO:0000256" key="5">
    <source>
        <dbReference type="ARBA" id="ARBA00023098"/>
    </source>
</evidence>
<evidence type="ECO:0000256" key="7">
    <source>
        <dbReference type="SAM" id="MobiDB-lite"/>
    </source>
</evidence>
<evidence type="ECO:0000313" key="10">
    <source>
        <dbReference type="Proteomes" id="UP001140172"/>
    </source>
</evidence>